<organism evidence="2 3">
    <name type="scientific">Streptomyces glycanivorans</name>
    <dbReference type="NCBI Taxonomy" id="3033808"/>
    <lineage>
        <taxon>Bacteria</taxon>
        <taxon>Bacillati</taxon>
        <taxon>Actinomycetota</taxon>
        <taxon>Actinomycetes</taxon>
        <taxon>Kitasatosporales</taxon>
        <taxon>Streptomycetaceae</taxon>
        <taxon>Streptomyces</taxon>
    </lineage>
</organism>
<dbReference type="RefSeq" id="WP_147961520.1">
    <property type="nucleotide sequence ID" value="NZ_CP120983.1"/>
</dbReference>
<dbReference type="InterPro" id="IPR037401">
    <property type="entry name" value="SnoaL-like"/>
</dbReference>
<sequence>MSATATPDRRQDHGEILALLTAYVFGLDRRDFTRVASVFTEDAVVQNVFDAYLPEGERFSGVTTGGRAVAEGARKLFGSLDATQHLLGAQSIELTETGAHASTQIVAHHHRGSGHYHTGGTYEDDLVRTPDGWRISRRTLHIHWTTGSPDVVLAP</sequence>
<gene>
    <name evidence="2" type="ORF">P8A20_01370</name>
</gene>
<proteinExistence type="predicted"/>
<dbReference type="Gene3D" id="3.10.450.50">
    <property type="match status" value="1"/>
</dbReference>
<feature type="domain" description="SnoaL-like" evidence="1">
    <location>
        <begin position="10"/>
        <end position="139"/>
    </location>
</feature>
<keyword evidence="3" id="KW-1185">Reference proteome</keyword>
<name>A0ABY9J3A6_9ACTN</name>
<dbReference type="InterPro" id="IPR032710">
    <property type="entry name" value="NTF2-like_dom_sf"/>
</dbReference>
<dbReference type="EMBL" id="CP120983">
    <property type="protein sequence ID" value="WLQ62317.1"/>
    <property type="molecule type" value="Genomic_DNA"/>
</dbReference>
<accession>A0ABY9J3A6</accession>
<evidence type="ECO:0000313" key="2">
    <source>
        <dbReference type="EMBL" id="WLQ62317.1"/>
    </source>
</evidence>
<dbReference type="Proteomes" id="UP001224433">
    <property type="component" value="Chromosome"/>
</dbReference>
<evidence type="ECO:0000313" key="3">
    <source>
        <dbReference type="Proteomes" id="UP001224433"/>
    </source>
</evidence>
<protein>
    <submittedName>
        <fullName evidence="2">Nuclear transport factor 2 family protein</fullName>
    </submittedName>
</protein>
<dbReference type="CDD" id="cd00531">
    <property type="entry name" value="NTF2_like"/>
    <property type="match status" value="1"/>
</dbReference>
<dbReference type="SUPFAM" id="SSF54427">
    <property type="entry name" value="NTF2-like"/>
    <property type="match status" value="1"/>
</dbReference>
<reference evidence="2 3" key="1">
    <citation type="submission" date="2023-03" db="EMBL/GenBank/DDBJ databases">
        <title>Isolation and description of six Streptomyces strains from soil environments, able to metabolize different microbial glucans.</title>
        <authorList>
            <person name="Widen T."/>
            <person name="Larsbrink J."/>
        </authorList>
    </citation>
    <scope>NUCLEOTIDE SEQUENCE [LARGE SCALE GENOMIC DNA]</scope>
    <source>
        <strain evidence="2 3">Alt3</strain>
    </source>
</reference>
<dbReference type="Pfam" id="PF13577">
    <property type="entry name" value="SnoaL_4"/>
    <property type="match status" value="1"/>
</dbReference>
<evidence type="ECO:0000259" key="1">
    <source>
        <dbReference type="Pfam" id="PF13577"/>
    </source>
</evidence>